<reference evidence="3 4" key="1">
    <citation type="submission" date="2024-01" db="EMBL/GenBank/DDBJ databases">
        <title>A draft genome for the cacao thread blight pathogen Marasmiellus scandens.</title>
        <authorList>
            <person name="Baruah I.K."/>
            <person name="Leung J."/>
            <person name="Bukari Y."/>
            <person name="Amoako-Attah I."/>
            <person name="Meinhardt L.W."/>
            <person name="Bailey B.A."/>
            <person name="Cohen S.P."/>
        </authorList>
    </citation>
    <scope>NUCLEOTIDE SEQUENCE [LARGE SCALE GENOMIC DNA]</scope>
    <source>
        <strain evidence="3 4">GH-19</strain>
    </source>
</reference>
<sequence>MRFFSVFGTLALAAFAYATPLANPEPVSANDAQIAARGGCYSCKSLPDIIVDVTVQITPHVNYLKSLPAENCTVATIEPVIVEIKGILQTAISDVEALVGSALGLVLQTVTGVLSLLDLCNLIATLYNLIFGCFGIVLKVVVSTEYDGVCGLFAEVGVLLGTLLKLIIGLVGGVLGLVQGLLAALLPTITLIGCKDSFYYLY</sequence>
<name>A0ABR1JJ80_9AGAR</name>
<protein>
    <submittedName>
        <fullName evidence="3">Uncharacterized protein</fullName>
    </submittedName>
</protein>
<feature type="chain" id="PRO_5046819128" evidence="2">
    <location>
        <begin position="19"/>
        <end position="202"/>
    </location>
</feature>
<feature type="transmembrane region" description="Helical" evidence="1">
    <location>
        <begin position="149"/>
        <end position="168"/>
    </location>
</feature>
<feature type="transmembrane region" description="Helical" evidence="1">
    <location>
        <begin position="122"/>
        <end position="142"/>
    </location>
</feature>
<evidence type="ECO:0000313" key="3">
    <source>
        <dbReference type="EMBL" id="KAK7462466.1"/>
    </source>
</evidence>
<organism evidence="3 4">
    <name type="scientific">Marasmiellus scandens</name>
    <dbReference type="NCBI Taxonomy" id="2682957"/>
    <lineage>
        <taxon>Eukaryota</taxon>
        <taxon>Fungi</taxon>
        <taxon>Dikarya</taxon>
        <taxon>Basidiomycota</taxon>
        <taxon>Agaricomycotina</taxon>
        <taxon>Agaricomycetes</taxon>
        <taxon>Agaricomycetidae</taxon>
        <taxon>Agaricales</taxon>
        <taxon>Marasmiineae</taxon>
        <taxon>Omphalotaceae</taxon>
        <taxon>Marasmiellus</taxon>
    </lineage>
</organism>
<keyword evidence="4" id="KW-1185">Reference proteome</keyword>
<keyword evidence="1" id="KW-0472">Membrane</keyword>
<dbReference type="Proteomes" id="UP001498398">
    <property type="component" value="Unassembled WGS sequence"/>
</dbReference>
<comment type="caution">
    <text evidence="3">The sequence shown here is derived from an EMBL/GenBank/DDBJ whole genome shotgun (WGS) entry which is preliminary data.</text>
</comment>
<accession>A0ABR1JJ80</accession>
<feature type="signal peptide" evidence="2">
    <location>
        <begin position="1"/>
        <end position="18"/>
    </location>
</feature>
<keyword evidence="1" id="KW-1133">Transmembrane helix</keyword>
<proteinExistence type="predicted"/>
<evidence type="ECO:0000313" key="4">
    <source>
        <dbReference type="Proteomes" id="UP001498398"/>
    </source>
</evidence>
<evidence type="ECO:0000256" key="2">
    <source>
        <dbReference type="SAM" id="SignalP"/>
    </source>
</evidence>
<gene>
    <name evidence="3" type="ORF">VKT23_008067</name>
</gene>
<keyword evidence="1" id="KW-0812">Transmembrane</keyword>
<evidence type="ECO:0000256" key="1">
    <source>
        <dbReference type="SAM" id="Phobius"/>
    </source>
</evidence>
<dbReference type="EMBL" id="JBANRG010000011">
    <property type="protein sequence ID" value="KAK7462466.1"/>
    <property type="molecule type" value="Genomic_DNA"/>
</dbReference>
<keyword evidence="2" id="KW-0732">Signal</keyword>